<reference evidence="3" key="1">
    <citation type="submission" date="2023-06" db="EMBL/GenBank/DDBJ databases">
        <title>Genome-scale phylogeny and comparative genomics of the fungal order Sordariales.</title>
        <authorList>
            <consortium name="Lawrence Berkeley National Laboratory"/>
            <person name="Hensen N."/>
            <person name="Bonometti L."/>
            <person name="Westerberg I."/>
            <person name="Brannstrom I.O."/>
            <person name="Guillou S."/>
            <person name="Cros-Aarteil S."/>
            <person name="Calhoun S."/>
            <person name="Haridas S."/>
            <person name="Kuo A."/>
            <person name="Mondo S."/>
            <person name="Pangilinan J."/>
            <person name="Riley R."/>
            <person name="Labutti K."/>
            <person name="Andreopoulos B."/>
            <person name="Lipzen A."/>
            <person name="Chen C."/>
            <person name="Yanf M."/>
            <person name="Daum C."/>
            <person name="Ng V."/>
            <person name="Clum A."/>
            <person name="Steindorff A."/>
            <person name="Ohm R."/>
            <person name="Martin F."/>
            <person name="Silar P."/>
            <person name="Natvig D."/>
            <person name="Lalanne C."/>
            <person name="Gautier V."/>
            <person name="Ament-Velasquez S.L."/>
            <person name="Kruys A."/>
            <person name="Hutchinson M.I."/>
            <person name="Powell A.J."/>
            <person name="Barry K."/>
            <person name="Miller A.N."/>
            <person name="Grigoriev I.V."/>
            <person name="Debuchy R."/>
            <person name="Gladieux P."/>
            <person name="Thoren M.H."/>
            <person name="Johannesson H."/>
        </authorList>
    </citation>
    <scope>NUCLEOTIDE SEQUENCE</scope>
    <source>
        <strain evidence="3">PSN4</strain>
    </source>
</reference>
<feature type="region of interest" description="Disordered" evidence="1">
    <location>
        <begin position="116"/>
        <end position="218"/>
    </location>
</feature>
<evidence type="ECO:0008006" key="5">
    <source>
        <dbReference type="Google" id="ProtNLM"/>
    </source>
</evidence>
<gene>
    <name evidence="3" type="ORF">QBC47DRAFT_72149</name>
</gene>
<feature type="compositionally biased region" description="Low complexity" evidence="1">
    <location>
        <begin position="125"/>
        <end position="163"/>
    </location>
</feature>
<organism evidence="3 4">
    <name type="scientific">Echria macrotheca</name>
    <dbReference type="NCBI Taxonomy" id="438768"/>
    <lineage>
        <taxon>Eukaryota</taxon>
        <taxon>Fungi</taxon>
        <taxon>Dikarya</taxon>
        <taxon>Ascomycota</taxon>
        <taxon>Pezizomycotina</taxon>
        <taxon>Sordariomycetes</taxon>
        <taxon>Sordariomycetidae</taxon>
        <taxon>Sordariales</taxon>
        <taxon>Schizotheciaceae</taxon>
        <taxon>Echria</taxon>
    </lineage>
</organism>
<name>A0AAJ0B4R2_9PEZI</name>
<dbReference type="EMBL" id="MU839841">
    <property type="protein sequence ID" value="KAK1751621.1"/>
    <property type="molecule type" value="Genomic_DNA"/>
</dbReference>
<proteinExistence type="predicted"/>
<feature type="chain" id="PRO_5042579622" description="Extracellular membrane protein CFEM domain-containing protein" evidence="2">
    <location>
        <begin position="31"/>
        <end position="238"/>
    </location>
</feature>
<evidence type="ECO:0000256" key="2">
    <source>
        <dbReference type="SAM" id="SignalP"/>
    </source>
</evidence>
<dbReference type="AlphaFoldDB" id="A0AAJ0B4R2"/>
<dbReference type="Proteomes" id="UP001239445">
    <property type="component" value="Unassembled WGS sequence"/>
</dbReference>
<evidence type="ECO:0000256" key="1">
    <source>
        <dbReference type="SAM" id="MobiDB-lite"/>
    </source>
</evidence>
<keyword evidence="4" id="KW-1185">Reference proteome</keyword>
<feature type="compositionally biased region" description="Pro residues" evidence="1">
    <location>
        <begin position="164"/>
        <end position="178"/>
    </location>
</feature>
<feature type="compositionally biased region" description="Polar residues" evidence="1">
    <location>
        <begin position="185"/>
        <end position="198"/>
    </location>
</feature>
<feature type="signal peptide" evidence="2">
    <location>
        <begin position="1"/>
        <end position="30"/>
    </location>
</feature>
<evidence type="ECO:0000313" key="3">
    <source>
        <dbReference type="EMBL" id="KAK1751621.1"/>
    </source>
</evidence>
<sequence length="238" mass="23817">MGNHDRSRPPSLRWAAAGLLLAALASTASALTLSNFQVITSSTIPIPCILVYNTVIPSCTTDDFTMGNSCSAACAAGLARVQDKIQDVCDGVSISAATVLGQTLMGNLVSLLCPTADNAPPSKQTTSTITTSSRTSTSTSTSSSSSTAAGTTSFAQSTLTSVTAPPPASPRPPPPPDSPGAAPTFASSSSVPSDTAQPTDAPLGGGSPFDVVPTSEGSQTRGLLGIWLALGAGMWLLC</sequence>
<comment type="caution">
    <text evidence="3">The sequence shown here is derived from an EMBL/GenBank/DDBJ whole genome shotgun (WGS) entry which is preliminary data.</text>
</comment>
<evidence type="ECO:0000313" key="4">
    <source>
        <dbReference type="Proteomes" id="UP001239445"/>
    </source>
</evidence>
<keyword evidence="2" id="KW-0732">Signal</keyword>
<accession>A0AAJ0B4R2</accession>
<protein>
    <recommendedName>
        <fullName evidence="5">Extracellular membrane protein CFEM domain-containing protein</fullName>
    </recommendedName>
</protein>